<protein>
    <recommendedName>
        <fullName evidence="5">Pentatricopeptide repeat-containing protein</fullName>
    </recommendedName>
</protein>
<evidence type="ECO:0000256" key="1">
    <source>
        <dbReference type="ARBA" id="ARBA00022737"/>
    </source>
</evidence>
<proteinExistence type="predicted"/>
<evidence type="ECO:0000313" key="4">
    <source>
        <dbReference type="Proteomes" id="UP001159364"/>
    </source>
</evidence>
<reference evidence="3 4" key="1">
    <citation type="submission" date="2021-09" db="EMBL/GenBank/DDBJ databases">
        <title>Genomic insights and catalytic innovation underlie evolution of tropane alkaloids biosynthesis.</title>
        <authorList>
            <person name="Wang Y.-J."/>
            <person name="Tian T."/>
            <person name="Huang J.-P."/>
            <person name="Huang S.-X."/>
        </authorList>
    </citation>
    <scope>NUCLEOTIDE SEQUENCE [LARGE SCALE GENOMIC DNA]</scope>
    <source>
        <strain evidence="3">KIB-2018</strain>
        <tissue evidence="3">Leaf</tissue>
    </source>
</reference>
<dbReference type="Proteomes" id="UP001159364">
    <property type="component" value="Linkage Group LG01"/>
</dbReference>
<sequence length="204" mass="22612">MLKVMCILTVQRLTCMGNVGRYQAVEEFNGLHSQNIVVWTAIMSVYLQNGCFEETFNLFSEMLREDVKRNDYTFAVLLNASAGLSALKYGYLLHARTMKSGSTDYNIDGNSLIDVYAKGGNIEVIKLFYGMIYPDTISSNAIISGYLHHGLGNEALLVFQDMLAAEERPSHVSFVGVLSACANLGIVQGLYYFNHLMTQSTDGC</sequence>
<feature type="repeat" description="PPR" evidence="2">
    <location>
        <begin position="135"/>
        <end position="169"/>
    </location>
</feature>
<accession>A0AAV8U9J8</accession>
<evidence type="ECO:0000256" key="2">
    <source>
        <dbReference type="PROSITE-ProRule" id="PRU00708"/>
    </source>
</evidence>
<dbReference type="InterPro" id="IPR046960">
    <property type="entry name" value="PPR_At4g14850-like_plant"/>
</dbReference>
<dbReference type="InterPro" id="IPR002885">
    <property type="entry name" value="PPR_rpt"/>
</dbReference>
<dbReference type="InterPro" id="IPR011990">
    <property type="entry name" value="TPR-like_helical_dom_sf"/>
</dbReference>
<dbReference type="GO" id="GO:0003723">
    <property type="term" value="F:RNA binding"/>
    <property type="evidence" value="ECO:0007669"/>
    <property type="project" value="InterPro"/>
</dbReference>
<dbReference type="PROSITE" id="PS51375">
    <property type="entry name" value="PPR"/>
    <property type="match status" value="2"/>
</dbReference>
<organism evidence="3 4">
    <name type="scientific">Erythroxylum novogranatense</name>
    <dbReference type="NCBI Taxonomy" id="1862640"/>
    <lineage>
        <taxon>Eukaryota</taxon>
        <taxon>Viridiplantae</taxon>
        <taxon>Streptophyta</taxon>
        <taxon>Embryophyta</taxon>
        <taxon>Tracheophyta</taxon>
        <taxon>Spermatophyta</taxon>
        <taxon>Magnoliopsida</taxon>
        <taxon>eudicotyledons</taxon>
        <taxon>Gunneridae</taxon>
        <taxon>Pentapetalae</taxon>
        <taxon>rosids</taxon>
        <taxon>fabids</taxon>
        <taxon>Malpighiales</taxon>
        <taxon>Erythroxylaceae</taxon>
        <taxon>Erythroxylum</taxon>
    </lineage>
</organism>
<feature type="repeat" description="PPR" evidence="2">
    <location>
        <begin position="35"/>
        <end position="69"/>
    </location>
</feature>
<keyword evidence="4" id="KW-1185">Reference proteome</keyword>
<name>A0AAV8U9J8_9ROSI</name>
<dbReference type="Pfam" id="PF13041">
    <property type="entry name" value="PPR_2"/>
    <property type="match status" value="2"/>
</dbReference>
<dbReference type="NCBIfam" id="TIGR00756">
    <property type="entry name" value="PPR"/>
    <property type="match status" value="2"/>
</dbReference>
<comment type="caution">
    <text evidence="3">The sequence shown here is derived from an EMBL/GenBank/DDBJ whole genome shotgun (WGS) entry which is preliminary data.</text>
</comment>
<dbReference type="PANTHER" id="PTHR47926:SF385">
    <property type="entry name" value="DYW DOMAIN-CONTAINING PROTEIN"/>
    <property type="match status" value="1"/>
</dbReference>
<dbReference type="Gene3D" id="1.25.40.10">
    <property type="entry name" value="Tetratricopeptide repeat domain"/>
    <property type="match status" value="2"/>
</dbReference>
<dbReference type="EMBL" id="JAIWQS010000001">
    <property type="protein sequence ID" value="KAJ8774968.1"/>
    <property type="molecule type" value="Genomic_DNA"/>
</dbReference>
<keyword evidence="1" id="KW-0677">Repeat</keyword>
<dbReference type="AlphaFoldDB" id="A0AAV8U9J8"/>
<gene>
    <name evidence="3" type="ORF">K2173_019972</name>
</gene>
<evidence type="ECO:0008006" key="5">
    <source>
        <dbReference type="Google" id="ProtNLM"/>
    </source>
</evidence>
<evidence type="ECO:0000313" key="3">
    <source>
        <dbReference type="EMBL" id="KAJ8774968.1"/>
    </source>
</evidence>
<dbReference type="GO" id="GO:0009451">
    <property type="term" value="P:RNA modification"/>
    <property type="evidence" value="ECO:0007669"/>
    <property type="project" value="InterPro"/>
</dbReference>
<dbReference type="PANTHER" id="PTHR47926">
    <property type="entry name" value="PENTATRICOPEPTIDE REPEAT-CONTAINING PROTEIN"/>
    <property type="match status" value="1"/>
</dbReference>